<dbReference type="InterPro" id="IPR007545">
    <property type="entry name" value="LOR/SDH_bifunc_enz_cons_dom"/>
</dbReference>
<dbReference type="InterPro" id="IPR043009">
    <property type="entry name" value="LOR/SDH_bifunc_enz_cons_dom_sf"/>
</dbReference>
<reference evidence="3" key="1">
    <citation type="submission" date="2018-05" db="EMBL/GenBank/DDBJ databases">
        <authorList>
            <person name="Lanie J.A."/>
            <person name="Ng W.-L."/>
            <person name="Kazmierczak K.M."/>
            <person name="Andrzejewski T.M."/>
            <person name="Davidsen T.M."/>
            <person name="Wayne K.J."/>
            <person name="Tettelin H."/>
            <person name="Glass J.I."/>
            <person name="Rusch D."/>
            <person name="Podicherti R."/>
            <person name="Tsui H.-C.T."/>
            <person name="Winkler M.E."/>
        </authorList>
    </citation>
    <scope>NUCLEOTIDE SEQUENCE</scope>
</reference>
<feature type="domain" description="LOR/SDH bifunctional enzyme conserved" evidence="2">
    <location>
        <begin position="8"/>
        <end position="106"/>
    </location>
</feature>
<dbReference type="EMBL" id="UINC01058492">
    <property type="protein sequence ID" value="SVB80814.1"/>
    <property type="molecule type" value="Genomic_DNA"/>
</dbReference>
<dbReference type="Pfam" id="PF04455">
    <property type="entry name" value="Saccharop_dh_N"/>
    <property type="match status" value="1"/>
</dbReference>
<accession>A0A382H0S1</accession>
<evidence type="ECO:0000256" key="1">
    <source>
        <dbReference type="ARBA" id="ARBA00023027"/>
    </source>
</evidence>
<gene>
    <name evidence="3" type="ORF">METZ01_LOCUS233668</name>
</gene>
<dbReference type="CDD" id="cd12144">
    <property type="entry name" value="SDH_N_domain"/>
    <property type="match status" value="1"/>
</dbReference>
<organism evidence="3">
    <name type="scientific">marine metagenome</name>
    <dbReference type="NCBI Taxonomy" id="408172"/>
    <lineage>
        <taxon>unclassified sequences</taxon>
        <taxon>metagenomes</taxon>
        <taxon>ecological metagenomes</taxon>
    </lineage>
</organism>
<evidence type="ECO:0000259" key="2">
    <source>
        <dbReference type="Pfam" id="PF04455"/>
    </source>
</evidence>
<evidence type="ECO:0000313" key="3">
    <source>
        <dbReference type="EMBL" id="SVB80814.1"/>
    </source>
</evidence>
<protein>
    <recommendedName>
        <fullName evidence="2">LOR/SDH bifunctional enzyme conserved domain-containing protein</fullName>
    </recommendedName>
</protein>
<feature type="non-terminal residue" evidence="3">
    <location>
        <position position="107"/>
    </location>
</feature>
<dbReference type="Gene3D" id="3.30.70.2690">
    <property type="entry name" value="LOR/SDH bifunctional enzyme, conserved domain"/>
    <property type="match status" value="1"/>
</dbReference>
<name>A0A382H0S1_9ZZZZ</name>
<keyword evidence="1" id="KW-0520">NAD</keyword>
<sequence>MPNVLHSEIVEAEGHLIDSQLLNSIFDRVIERGGLFEVLRFDIGRDNEAYSKLTLKVSAQSPKALVGLLEALMPLGCHSQPEREATLRQAEDSACVPDDFYSTTNHR</sequence>
<dbReference type="AlphaFoldDB" id="A0A382H0S1"/>
<proteinExistence type="predicted"/>